<dbReference type="EMBL" id="CM035418">
    <property type="protein sequence ID" value="KAH7421174.1"/>
    <property type="molecule type" value="Genomic_DNA"/>
</dbReference>
<sequence length="204" mass="22615">MATQKGSTTVAEAIKDIELEKVRGPQSENLVKAGTFWQDQTTLIHILRRFGCKLCRHYALELQKIIPVLEEQNVRVIGIGIEKLGVEEFLEGGFWNRELYIDNGKKIHHALNIKSVGVLSTVKMLYDSRDAIKKASNVPGNMKGDGRQLGATFVIAKGGSMLMDFRQKEFADHPSLASILEACGVDQKDFPANLDGESEKVVCN</sequence>
<dbReference type="InterPro" id="IPR032801">
    <property type="entry name" value="PXL2A/B/C"/>
</dbReference>
<organism evidence="15 16">
    <name type="scientific">Ceratopteris richardii</name>
    <name type="common">Triangle waterfern</name>
    <dbReference type="NCBI Taxonomy" id="49495"/>
    <lineage>
        <taxon>Eukaryota</taxon>
        <taxon>Viridiplantae</taxon>
        <taxon>Streptophyta</taxon>
        <taxon>Embryophyta</taxon>
        <taxon>Tracheophyta</taxon>
        <taxon>Polypodiopsida</taxon>
        <taxon>Polypodiidae</taxon>
        <taxon>Polypodiales</taxon>
        <taxon>Pteridineae</taxon>
        <taxon>Pteridaceae</taxon>
        <taxon>Parkerioideae</taxon>
        <taxon>Ceratopteris</taxon>
    </lineage>
</organism>
<proteinExistence type="inferred from homology"/>
<evidence type="ECO:0000256" key="1">
    <source>
        <dbReference type="ARBA" id="ARBA00004514"/>
    </source>
</evidence>
<keyword evidence="7" id="KW-0443">Lipid metabolism</keyword>
<dbReference type="EC" id="1.11.1.20" evidence="10"/>
<comment type="catalytic activity">
    <reaction evidence="13">
        <text>prostaglandin H2 + [thioredoxin]-dithiol = prostaglandin F2alpha + [thioredoxin]-disulfide</text>
        <dbReference type="Rhea" id="RHEA:28214"/>
        <dbReference type="Rhea" id="RHEA-COMP:10698"/>
        <dbReference type="Rhea" id="RHEA-COMP:10700"/>
        <dbReference type="ChEBI" id="CHEBI:29950"/>
        <dbReference type="ChEBI" id="CHEBI:50058"/>
        <dbReference type="ChEBI" id="CHEBI:57404"/>
        <dbReference type="ChEBI" id="CHEBI:57405"/>
        <dbReference type="EC" id="1.11.1.20"/>
    </reaction>
</comment>
<dbReference type="OMA" id="SMGMWSL"/>
<dbReference type="PANTHER" id="PTHR28630:SF3">
    <property type="entry name" value="PEROXIREDOXIN-LIKE 2C"/>
    <property type="match status" value="1"/>
</dbReference>
<dbReference type="Gene3D" id="3.40.30.10">
    <property type="entry name" value="Glutaredoxin"/>
    <property type="match status" value="1"/>
</dbReference>
<accession>A0A8T2TIC6</accession>
<keyword evidence="5" id="KW-0521">NADP</keyword>
<gene>
    <name evidence="15" type="ORF">KP509_13G044000</name>
</gene>
<dbReference type="Pfam" id="PF13911">
    <property type="entry name" value="AhpC-TSA_2"/>
    <property type="match status" value="1"/>
</dbReference>
<evidence type="ECO:0000256" key="3">
    <source>
        <dbReference type="ARBA" id="ARBA00022516"/>
    </source>
</evidence>
<keyword evidence="3" id="KW-0444">Lipid biosynthesis</keyword>
<evidence type="ECO:0000256" key="14">
    <source>
        <dbReference type="ARBA" id="ARBA00048626"/>
    </source>
</evidence>
<dbReference type="Proteomes" id="UP000825935">
    <property type="component" value="Chromosome 13"/>
</dbReference>
<evidence type="ECO:0000256" key="9">
    <source>
        <dbReference type="ARBA" id="ARBA00037965"/>
    </source>
</evidence>
<protein>
    <recommendedName>
        <fullName evidence="11">Prostamide/prostaglandin F synthase</fullName>
        <ecNumber evidence="10">1.11.1.20</ecNumber>
    </recommendedName>
    <alternativeName>
        <fullName evidence="12">Peroxiredoxin-like 2B</fullName>
    </alternativeName>
</protein>
<dbReference type="FunFam" id="3.40.30.10:FF:000243">
    <property type="entry name" value="Prostamide/prostaglandin F synthase"/>
    <property type="match status" value="1"/>
</dbReference>
<dbReference type="SUPFAM" id="SSF52833">
    <property type="entry name" value="Thioredoxin-like"/>
    <property type="match status" value="1"/>
</dbReference>
<dbReference type="InterPro" id="IPR036249">
    <property type="entry name" value="Thioredoxin-like_sf"/>
</dbReference>
<comment type="catalytic activity">
    <reaction evidence="14">
        <text>prostamide F2alpha + [thioredoxin]-disulfide = prostamide H2 + [thioredoxin]-dithiol</text>
        <dbReference type="Rhea" id="RHEA:26373"/>
        <dbReference type="Rhea" id="RHEA-COMP:10698"/>
        <dbReference type="Rhea" id="RHEA-COMP:10700"/>
        <dbReference type="ChEBI" id="CHEBI:29950"/>
        <dbReference type="ChEBI" id="CHEBI:50058"/>
        <dbReference type="ChEBI" id="CHEBI:53081"/>
        <dbReference type="ChEBI" id="CHEBI:53082"/>
        <dbReference type="EC" id="1.11.1.20"/>
    </reaction>
</comment>
<dbReference type="OrthoDB" id="40334at2759"/>
<dbReference type="EMBL" id="CM035418">
    <property type="protein sequence ID" value="KAH7421173.1"/>
    <property type="molecule type" value="Genomic_DNA"/>
</dbReference>
<name>A0A8T2TIC6_CERRI</name>
<dbReference type="CDD" id="cd02970">
    <property type="entry name" value="PRX_like2"/>
    <property type="match status" value="1"/>
</dbReference>
<keyword evidence="16" id="KW-1185">Reference proteome</keyword>
<comment type="caution">
    <text evidence="15">The sequence shown here is derived from an EMBL/GenBank/DDBJ whole genome shotgun (WGS) entry which is preliminary data.</text>
</comment>
<comment type="similarity">
    <text evidence="9">Belongs to the peroxiredoxin-like PRXL2 family. Prostamide/prostaglandin F synthase subfamily.</text>
</comment>
<comment type="subcellular location">
    <subcellularLocation>
        <location evidence="1">Cytoplasm</location>
        <location evidence="1">Cytosol</location>
    </subcellularLocation>
</comment>
<evidence type="ECO:0000256" key="8">
    <source>
        <dbReference type="ARBA" id="ARBA00037117"/>
    </source>
</evidence>
<evidence type="ECO:0000256" key="11">
    <source>
        <dbReference type="ARBA" id="ARBA00040768"/>
    </source>
</evidence>
<evidence type="ECO:0000313" key="15">
    <source>
        <dbReference type="EMBL" id="KAH7421175.1"/>
    </source>
</evidence>
<evidence type="ECO:0000256" key="5">
    <source>
        <dbReference type="ARBA" id="ARBA00022857"/>
    </source>
</evidence>
<keyword evidence="2" id="KW-0963">Cytoplasm</keyword>
<dbReference type="PANTHER" id="PTHR28630">
    <property type="match status" value="1"/>
</dbReference>
<keyword evidence="6" id="KW-0560">Oxidoreductase</keyword>
<evidence type="ECO:0000256" key="13">
    <source>
        <dbReference type="ARBA" id="ARBA00047917"/>
    </source>
</evidence>
<keyword evidence="4" id="KW-0276">Fatty acid metabolism</keyword>
<evidence type="ECO:0000256" key="4">
    <source>
        <dbReference type="ARBA" id="ARBA00022832"/>
    </source>
</evidence>
<dbReference type="GO" id="GO:0016491">
    <property type="term" value="F:oxidoreductase activity"/>
    <property type="evidence" value="ECO:0007669"/>
    <property type="project" value="UniProtKB-KW"/>
</dbReference>
<reference evidence="15" key="1">
    <citation type="submission" date="2021-08" db="EMBL/GenBank/DDBJ databases">
        <title>WGS assembly of Ceratopteris richardii.</title>
        <authorList>
            <person name="Marchant D.B."/>
            <person name="Chen G."/>
            <person name="Jenkins J."/>
            <person name="Shu S."/>
            <person name="Leebens-Mack J."/>
            <person name="Grimwood J."/>
            <person name="Schmutz J."/>
            <person name="Soltis P."/>
            <person name="Soltis D."/>
            <person name="Chen Z.-H."/>
        </authorList>
    </citation>
    <scope>NUCLEOTIDE SEQUENCE</scope>
    <source>
        <strain evidence="15">Whitten #5841</strain>
        <tissue evidence="15">Leaf</tissue>
    </source>
</reference>
<dbReference type="GO" id="GO:0006631">
    <property type="term" value="P:fatty acid metabolic process"/>
    <property type="evidence" value="ECO:0007669"/>
    <property type="project" value="UniProtKB-KW"/>
</dbReference>
<evidence type="ECO:0000256" key="2">
    <source>
        <dbReference type="ARBA" id="ARBA00022490"/>
    </source>
</evidence>
<evidence type="ECO:0000313" key="16">
    <source>
        <dbReference type="Proteomes" id="UP000825935"/>
    </source>
</evidence>
<dbReference type="AlphaFoldDB" id="A0A8T2TIC6"/>
<comment type="function">
    <text evidence="8">Catalyzes the reduction of prostaglandin-ethanolamide H(2) (prostamide H(2)) to prostamide F(2alpha) with NADPH as proton donor. Also able to reduce prostaglandin H(2) to prostaglandin F(2alpha).</text>
</comment>
<dbReference type="EMBL" id="CM035418">
    <property type="protein sequence ID" value="KAH7421175.1"/>
    <property type="molecule type" value="Genomic_DNA"/>
</dbReference>
<evidence type="ECO:0000256" key="12">
    <source>
        <dbReference type="ARBA" id="ARBA00041838"/>
    </source>
</evidence>
<evidence type="ECO:0000256" key="7">
    <source>
        <dbReference type="ARBA" id="ARBA00023098"/>
    </source>
</evidence>
<dbReference type="GO" id="GO:0005829">
    <property type="term" value="C:cytosol"/>
    <property type="evidence" value="ECO:0007669"/>
    <property type="project" value="UniProtKB-SubCell"/>
</dbReference>
<evidence type="ECO:0000256" key="10">
    <source>
        <dbReference type="ARBA" id="ARBA00039126"/>
    </source>
</evidence>
<evidence type="ECO:0000256" key="6">
    <source>
        <dbReference type="ARBA" id="ARBA00023002"/>
    </source>
</evidence>